<evidence type="ECO:0000313" key="10">
    <source>
        <dbReference type="EMBL" id="KAK3782955.1"/>
    </source>
</evidence>
<evidence type="ECO:0000256" key="6">
    <source>
        <dbReference type="ARBA" id="ARBA00023101"/>
    </source>
</evidence>
<reference evidence="10" key="1">
    <citation type="journal article" date="2023" name="G3 (Bethesda)">
        <title>A reference genome for the long-term kleptoplast-retaining sea slug Elysia crispata morphotype clarki.</title>
        <authorList>
            <person name="Eastman K.E."/>
            <person name="Pendleton A.L."/>
            <person name="Shaikh M.A."/>
            <person name="Suttiyut T."/>
            <person name="Ogas R."/>
            <person name="Tomko P."/>
            <person name="Gavelis G."/>
            <person name="Widhalm J.R."/>
            <person name="Wisecaver J.H."/>
        </authorList>
    </citation>
    <scope>NUCLEOTIDE SEQUENCE</scope>
    <source>
        <strain evidence="10">ECLA1</strain>
    </source>
</reference>
<keyword evidence="5" id="KW-0007">Acetylation</keyword>
<evidence type="ECO:0000256" key="3">
    <source>
        <dbReference type="ARBA" id="ARBA00011233"/>
    </source>
</evidence>
<comment type="subcellular location">
    <subcellularLocation>
        <location evidence="1">Cytoplasm</location>
    </subcellularLocation>
</comment>
<dbReference type="Pfam" id="PF01187">
    <property type="entry name" value="MIF"/>
    <property type="match status" value="1"/>
</dbReference>
<dbReference type="EC" id="4.1.1.84" evidence="9"/>
<evidence type="ECO:0000313" key="11">
    <source>
        <dbReference type="Proteomes" id="UP001283361"/>
    </source>
</evidence>
<proteinExistence type="inferred from homology"/>
<comment type="subunit">
    <text evidence="3">Homotrimer.</text>
</comment>
<evidence type="ECO:0000256" key="1">
    <source>
        <dbReference type="ARBA" id="ARBA00004496"/>
    </source>
</evidence>
<evidence type="ECO:0000256" key="7">
    <source>
        <dbReference type="ARBA" id="ARBA00023239"/>
    </source>
</evidence>
<comment type="caution">
    <text evidence="10">The sequence shown here is derived from an EMBL/GenBank/DDBJ whole genome shotgun (WGS) entry which is preliminary data.</text>
</comment>
<dbReference type="GO" id="GO:0033981">
    <property type="term" value="F:D-dopachrome decarboxylase activity"/>
    <property type="evidence" value="ECO:0007669"/>
    <property type="project" value="UniProtKB-EC"/>
</dbReference>
<evidence type="ECO:0000256" key="8">
    <source>
        <dbReference type="ARBA" id="ARBA00037460"/>
    </source>
</evidence>
<gene>
    <name evidence="10" type="ORF">RRG08_065865</name>
</gene>
<comment type="function">
    <text evidence="8">Tautomerization of D-dopachrome with decarboxylation to give 5,6-dihydroxyindole (DHI).</text>
</comment>
<dbReference type="PANTHER" id="PTHR11954:SF22">
    <property type="entry name" value="D-DOPACHROME DECARBOXYLASE"/>
    <property type="match status" value="1"/>
</dbReference>
<keyword evidence="11" id="KW-1185">Reference proteome</keyword>
<evidence type="ECO:0000256" key="9">
    <source>
        <dbReference type="ARBA" id="ARBA00038884"/>
    </source>
</evidence>
<dbReference type="InterPro" id="IPR014347">
    <property type="entry name" value="Tautomerase/MIF_sf"/>
</dbReference>
<keyword evidence="7" id="KW-0456">Lyase</keyword>
<dbReference type="InterPro" id="IPR001398">
    <property type="entry name" value="Macrophage_inhib_fac"/>
</dbReference>
<dbReference type="EMBL" id="JAWDGP010002467">
    <property type="protein sequence ID" value="KAK3782955.1"/>
    <property type="molecule type" value="Genomic_DNA"/>
</dbReference>
<dbReference type="GO" id="GO:0042438">
    <property type="term" value="P:melanin biosynthetic process"/>
    <property type="evidence" value="ECO:0007669"/>
    <property type="project" value="UniProtKB-KW"/>
</dbReference>
<dbReference type="GO" id="GO:0005615">
    <property type="term" value="C:extracellular space"/>
    <property type="evidence" value="ECO:0007669"/>
    <property type="project" value="TreeGrafter"/>
</dbReference>
<dbReference type="AlphaFoldDB" id="A0AAE1DUM5"/>
<name>A0AAE1DUM5_9GAST</name>
<dbReference type="GO" id="GO:0050178">
    <property type="term" value="F:phenylpyruvate tautomerase activity"/>
    <property type="evidence" value="ECO:0007669"/>
    <property type="project" value="TreeGrafter"/>
</dbReference>
<keyword evidence="4" id="KW-0963">Cytoplasm</keyword>
<sequence>MDLSIYDNEVWENLKLNKRTFLDLDHGLDKDRHFLDLESRSGLEDLLKSQSSKEFKTCPKSEEMPLCQLYTSRKDVEIKEGIEMRMSETVARALGKPLERVTMAVLPGTRLFRLGSLAPSALLVIASIKVFDAQRNPTYTPVIKEALQTELDLPADRCLIQYVDLDANFIG</sequence>
<accession>A0AAE1DUM5</accession>
<dbReference type="PANTHER" id="PTHR11954">
    <property type="entry name" value="D-DOPACHROME DECARBOXYLASE"/>
    <property type="match status" value="1"/>
</dbReference>
<dbReference type="GO" id="GO:0005737">
    <property type="term" value="C:cytoplasm"/>
    <property type="evidence" value="ECO:0007669"/>
    <property type="project" value="UniProtKB-SubCell"/>
</dbReference>
<dbReference type="SUPFAM" id="SSF55331">
    <property type="entry name" value="Tautomerase/MIF"/>
    <property type="match status" value="1"/>
</dbReference>
<organism evidence="10 11">
    <name type="scientific">Elysia crispata</name>
    <name type="common">lettuce slug</name>
    <dbReference type="NCBI Taxonomy" id="231223"/>
    <lineage>
        <taxon>Eukaryota</taxon>
        <taxon>Metazoa</taxon>
        <taxon>Spiralia</taxon>
        <taxon>Lophotrochozoa</taxon>
        <taxon>Mollusca</taxon>
        <taxon>Gastropoda</taxon>
        <taxon>Heterobranchia</taxon>
        <taxon>Euthyneura</taxon>
        <taxon>Panpulmonata</taxon>
        <taxon>Sacoglossa</taxon>
        <taxon>Placobranchoidea</taxon>
        <taxon>Plakobranchidae</taxon>
        <taxon>Elysia</taxon>
    </lineage>
</organism>
<dbReference type="Gene3D" id="3.30.429.10">
    <property type="entry name" value="Macrophage Migration Inhibitory Factor"/>
    <property type="match status" value="1"/>
</dbReference>
<keyword evidence="6" id="KW-0470">Melanin biosynthesis</keyword>
<evidence type="ECO:0000256" key="4">
    <source>
        <dbReference type="ARBA" id="ARBA00022490"/>
    </source>
</evidence>
<evidence type="ECO:0000256" key="5">
    <source>
        <dbReference type="ARBA" id="ARBA00022990"/>
    </source>
</evidence>
<evidence type="ECO:0000256" key="2">
    <source>
        <dbReference type="ARBA" id="ARBA00005851"/>
    </source>
</evidence>
<protein>
    <recommendedName>
        <fullName evidence="9">D-dopachrome decarboxylase</fullName>
        <ecNumber evidence="9">4.1.1.84</ecNumber>
    </recommendedName>
</protein>
<dbReference type="Proteomes" id="UP001283361">
    <property type="component" value="Unassembled WGS sequence"/>
</dbReference>
<comment type="similarity">
    <text evidence="2">Belongs to the MIF family.</text>
</comment>